<name>M4DZF6_BRACM</name>
<protein>
    <submittedName>
        <fullName evidence="2">Uncharacterized protein</fullName>
    </submittedName>
</protein>
<accession>M4DZF6</accession>
<keyword evidence="3" id="KW-1185">Reference proteome</keyword>
<comment type="similarity">
    <text evidence="1">Belongs to the senescence regulator S40 family.</text>
</comment>
<evidence type="ECO:0000313" key="2">
    <source>
        <dbReference type="EnsemblPlants" id="Bra021903.1-P"/>
    </source>
</evidence>
<dbReference type="InParanoid" id="M4DZF6"/>
<dbReference type="Proteomes" id="UP000011750">
    <property type="component" value="Chromosome A04"/>
</dbReference>
<evidence type="ECO:0000313" key="3">
    <source>
        <dbReference type="Proteomes" id="UP000011750"/>
    </source>
</evidence>
<dbReference type="AlphaFoldDB" id="M4DZF6"/>
<dbReference type="Gramene" id="Bra021903.1">
    <property type="protein sequence ID" value="Bra021903.1-P"/>
    <property type="gene ID" value="Bra021903"/>
</dbReference>
<dbReference type="Pfam" id="PF04520">
    <property type="entry name" value="Senescence_reg"/>
    <property type="match status" value="1"/>
</dbReference>
<dbReference type="InterPro" id="IPR007608">
    <property type="entry name" value="Senescence_reg_S40"/>
</dbReference>
<dbReference type="PANTHER" id="PTHR33083:SF49">
    <property type="entry name" value="SENESCENCE REGULATOR"/>
    <property type="match status" value="1"/>
</dbReference>
<reference evidence="2" key="3">
    <citation type="submission" date="2023-03" db="UniProtKB">
        <authorList>
            <consortium name="EnsemblPlants"/>
        </authorList>
    </citation>
    <scope>IDENTIFICATION</scope>
    <source>
        <strain evidence="2">cv. Chiifu-401-42</strain>
    </source>
</reference>
<organism evidence="2 3">
    <name type="scientific">Brassica campestris</name>
    <name type="common">Field mustard</name>
    <dbReference type="NCBI Taxonomy" id="3711"/>
    <lineage>
        <taxon>Eukaryota</taxon>
        <taxon>Viridiplantae</taxon>
        <taxon>Streptophyta</taxon>
        <taxon>Embryophyta</taxon>
        <taxon>Tracheophyta</taxon>
        <taxon>Spermatophyta</taxon>
        <taxon>Magnoliopsida</taxon>
        <taxon>eudicotyledons</taxon>
        <taxon>Gunneridae</taxon>
        <taxon>Pentapetalae</taxon>
        <taxon>rosids</taxon>
        <taxon>malvids</taxon>
        <taxon>Brassicales</taxon>
        <taxon>Brassicaceae</taxon>
        <taxon>Brassiceae</taxon>
        <taxon>Brassica</taxon>
    </lineage>
</organism>
<dbReference type="PANTHER" id="PTHR33083">
    <property type="entry name" value="EXPRESSED PROTEIN"/>
    <property type="match status" value="1"/>
</dbReference>
<sequence>MAEEFDEAEVVFSEDLSSVFQREDEDENHLFGLKESNKSRRIVKRKKKVMALSSSLPVNIPENMFRRHVEKEEGEHSEEEEYSNGRGEIVPPHVIVGRRIQGEGGGQMAFSVCSELNFTVNTLCHGFISFELLPLRTSFVLSKEFSYNNGGAAKNWPEENGSSCIKLLTGLCELICLSCSHPSVGFSRSSVGFSRRFLWAFGSGAISFCRQLVYEYR</sequence>
<evidence type="ECO:0000256" key="1">
    <source>
        <dbReference type="ARBA" id="ARBA00034773"/>
    </source>
</evidence>
<proteinExistence type="inferred from homology"/>
<reference evidence="2 3" key="1">
    <citation type="journal article" date="2011" name="Nat. Genet.">
        <title>The genome of the mesopolyploid crop species Brassica rapa.</title>
        <authorList>
            <consortium name="Brassica rapa Genome Sequencing Project Consortium"/>
            <person name="Wang X."/>
            <person name="Wang H."/>
            <person name="Wang J."/>
            <person name="Sun R."/>
            <person name="Wu J."/>
            <person name="Liu S."/>
            <person name="Bai Y."/>
            <person name="Mun J.H."/>
            <person name="Bancroft I."/>
            <person name="Cheng F."/>
            <person name="Huang S."/>
            <person name="Li X."/>
            <person name="Hua W."/>
            <person name="Wang J."/>
            <person name="Wang X."/>
            <person name="Freeling M."/>
            <person name="Pires J.C."/>
            <person name="Paterson A.H."/>
            <person name="Chalhoub B."/>
            <person name="Wang B."/>
            <person name="Hayward A."/>
            <person name="Sharpe A.G."/>
            <person name="Park B.S."/>
            <person name="Weisshaar B."/>
            <person name="Liu B."/>
            <person name="Li B."/>
            <person name="Liu B."/>
            <person name="Tong C."/>
            <person name="Song C."/>
            <person name="Duran C."/>
            <person name="Peng C."/>
            <person name="Geng C."/>
            <person name="Koh C."/>
            <person name="Lin C."/>
            <person name="Edwards D."/>
            <person name="Mu D."/>
            <person name="Shen D."/>
            <person name="Soumpourou E."/>
            <person name="Li F."/>
            <person name="Fraser F."/>
            <person name="Conant G."/>
            <person name="Lassalle G."/>
            <person name="King G.J."/>
            <person name="Bonnema G."/>
            <person name="Tang H."/>
            <person name="Wang H."/>
            <person name="Belcram H."/>
            <person name="Zhou H."/>
            <person name="Hirakawa H."/>
            <person name="Abe H."/>
            <person name="Guo H."/>
            <person name="Wang H."/>
            <person name="Jin H."/>
            <person name="Parkin I.A."/>
            <person name="Batley J."/>
            <person name="Kim J.S."/>
            <person name="Just J."/>
            <person name="Li J."/>
            <person name="Xu J."/>
            <person name="Deng J."/>
            <person name="Kim J.A."/>
            <person name="Li J."/>
            <person name="Yu J."/>
            <person name="Meng J."/>
            <person name="Wang J."/>
            <person name="Min J."/>
            <person name="Poulain J."/>
            <person name="Wang J."/>
            <person name="Hatakeyama K."/>
            <person name="Wu K."/>
            <person name="Wang L."/>
            <person name="Fang L."/>
            <person name="Trick M."/>
            <person name="Links M.G."/>
            <person name="Zhao M."/>
            <person name="Jin M."/>
            <person name="Ramchiary N."/>
            <person name="Drou N."/>
            <person name="Berkman P.J."/>
            <person name="Cai Q."/>
            <person name="Huang Q."/>
            <person name="Li R."/>
            <person name="Tabata S."/>
            <person name="Cheng S."/>
            <person name="Zhang S."/>
            <person name="Zhang S."/>
            <person name="Huang S."/>
            <person name="Sato S."/>
            <person name="Sun S."/>
            <person name="Kwon S.J."/>
            <person name="Choi S.R."/>
            <person name="Lee T.H."/>
            <person name="Fan W."/>
            <person name="Zhao X."/>
            <person name="Tan X."/>
            <person name="Xu X."/>
            <person name="Wang Y."/>
            <person name="Qiu Y."/>
            <person name="Yin Y."/>
            <person name="Li Y."/>
            <person name="Du Y."/>
            <person name="Liao Y."/>
            <person name="Lim Y."/>
            <person name="Narusaka Y."/>
            <person name="Wang Y."/>
            <person name="Wang Z."/>
            <person name="Li Z."/>
            <person name="Wang Z."/>
            <person name="Xiong Z."/>
            <person name="Zhang Z."/>
        </authorList>
    </citation>
    <scope>NUCLEOTIDE SEQUENCE [LARGE SCALE GENOMIC DNA]</scope>
    <source>
        <strain evidence="2 3">cv. Chiifu-401-42</strain>
    </source>
</reference>
<dbReference type="HOGENOM" id="CLU_1273821_0_0_1"/>
<dbReference type="EnsemblPlants" id="Bra021903.1">
    <property type="protein sequence ID" value="Bra021903.1-P"/>
    <property type="gene ID" value="Bra021903"/>
</dbReference>
<dbReference type="GO" id="GO:0010150">
    <property type="term" value="P:leaf senescence"/>
    <property type="evidence" value="ECO:0007669"/>
    <property type="project" value="UniProtKB-ARBA"/>
</dbReference>
<reference evidence="2 3" key="2">
    <citation type="journal article" date="2018" name="Hortic Res">
        <title>Improved Brassica rapa reference genome by single-molecule sequencing and chromosome conformation capture technologies.</title>
        <authorList>
            <person name="Zhang L."/>
            <person name="Cai X."/>
            <person name="Wu J."/>
            <person name="Liu M."/>
            <person name="Grob S."/>
            <person name="Cheng F."/>
            <person name="Liang J."/>
            <person name="Cai C."/>
            <person name="Liu Z."/>
            <person name="Liu B."/>
            <person name="Wang F."/>
            <person name="Li S."/>
            <person name="Liu F."/>
            <person name="Li X."/>
            <person name="Cheng L."/>
            <person name="Yang W."/>
            <person name="Li M.H."/>
            <person name="Grossniklaus U."/>
            <person name="Zheng H."/>
            <person name="Wang X."/>
        </authorList>
    </citation>
    <scope>NUCLEOTIDE SEQUENCE [LARGE SCALE GENOMIC DNA]</scope>
    <source>
        <strain evidence="2 3">cv. Chiifu-401-42</strain>
    </source>
</reference>